<keyword evidence="1" id="KW-1133">Transmembrane helix</keyword>
<keyword evidence="1" id="KW-0812">Transmembrane</keyword>
<keyword evidence="1" id="KW-0472">Membrane</keyword>
<dbReference type="EMBL" id="JBHSBL010000019">
    <property type="protein sequence ID" value="MFC4068832.1"/>
    <property type="molecule type" value="Genomic_DNA"/>
</dbReference>
<accession>A0ABV8J0P9</accession>
<organism evidence="2 3">
    <name type="scientific">Actinoplanes subglobosus</name>
    <dbReference type="NCBI Taxonomy" id="1547892"/>
    <lineage>
        <taxon>Bacteria</taxon>
        <taxon>Bacillati</taxon>
        <taxon>Actinomycetota</taxon>
        <taxon>Actinomycetes</taxon>
        <taxon>Micromonosporales</taxon>
        <taxon>Micromonosporaceae</taxon>
        <taxon>Actinoplanes</taxon>
    </lineage>
</organism>
<comment type="caution">
    <text evidence="2">The sequence shown here is derived from an EMBL/GenBank/DDBJ whole genome shotgun (WGS) entry which is preliminary data.</text>
</comment>
<dbReference type="Proteomes" id="UP001595867">
    <property type="component" value="Unassembled WGS sequence"/>
</dbReference>
<evidence type="ECO:0000256" key="1">
    <source>
        <dbReference type="SAM" id="Phobius"/>
    </source>
</evidence>
<sequence>MTVEPDRDRETEKVVNLIATTLPGAYLLSGSLAVTALTAAVVLAVVASRRP</sequence>
<feature type="transmembrane region" description="Helical" evidence="1">
    <location>
        <begin position="25"/>
        <end position="47"/>
    </location>
</feature>
<evidence type="ECO:0000313" key="3">
    <source>
        <dbReference type="Proteomes" id="UP001595867"/>
    </source>
</evidence>
<gene>
    <name evidence="2" type="ORF">ACFO0C_28205</name>
</gene>
<dbReference type="RefSeq" id="WP_378069717.1">
    <property type="nucleotide sequence ID" value="NZ_JBHSBL010000019.1"/>
</dbReference>
<protein>
    <submittedName>
        <fullName evidence="2">Uncharacterized protein</fullName>
    </submittedName>
</protein>
<name>A0ABV8J0P9_9ACTN</name>
<keyword evidence="3" id="KW-1185">Reference proteome</keyword>
<reference evidence="3" key="1">
    <citation type="journal article" date="2019" name="Int. J. Syst. Evol. Microbiol.">
        <title>The Global Catalogue of Microorganisms (GCM) 10K type strain sequencing project: providing services to taxonomists for standard genome sequencing and annotation.</title>
        <authorList>
            <consortium name="The Broad Institute Genomics Platform"/>
            <consortium name="The Broad Institute Genome Sequencing Center for Infectious Disease"/>
            <person name="Wu L."/>
            <person name="Ma J."/>
        </authorList>
    </citation>
    <scope>NUCLEOTIDE SEQUENCE [LARGE SCALE GENOMIC DNA]</scope>
    <source>
        <strain evidence="3">TBRC 5832</strain>
    </source>
</reference>
<proteinExistence type="predicted"/>
<evidence type="ECO:0000313" key="2">
    <source>
        <dbReference type="EMBL" id="MFC4068832.1"/>
    </source>
</evidence>